<name>A0A090AKB4_9GAMM</name>
<protein>
    <recommendedName>
        <fullName evidence="3">DUF1841 domain-containing protein</fullName>
    </recommendedName>
</protein>
<reference evidence="1 2" key="1">
    <citation type="journal article" date="2014" name="ISME J.">
        <title>Ecophysiology of Thioploca ingrica as revealed by the complete genome sequence supplemented with proteomic evidence.</title>
        <authorList>
            <person name="Kojima H."/>
            <person name="Ogura Y."/>
            <person name="Yamamoto N."/>
            <person name="Togashi T."/>
            <person name="Mori H."/>
            <person name="Watanabe T."/>
            <person name="Nemoto F."/>
            <person name="Kurokawa K."/>
            <person name="Hayashi T."/>
            <person name="Fukui M."/>
        </authorList>
    </citation>
    <scope>NUCLEOTIDE SEQUENCE [LARGE SCALE GENOMIC DNA]</scope>
</reference>
<dbReference type="KEGG" id="tig:THII_1775"/>
<sequence length="141" mass="16525">MFGQDREKHRQFFARAWDKHQQAQILEPLETMVVEVISIHPEYHCYLIAPHLDQDFFPQQGQTNPFLHLGLHLALREQLSIDQPKGIRHLYQSSVLKGDNSHDLEHRMMDCLAEILWTSQRDGVPPNEQAYIDCLTQGLRQ</sequence>
<proteinExistence type="predicted"/>
<accession>A0A090AKB4</accession>
<organism evidence="1 2">
    <name type="scientific">Thioploca ingrica</name>
    <dbReference type="NCBI Taxonomy" id="40754"/>
    <lineage>
        <taxon>Bacteria</taxon>
        <taxon>Pseudomonadati</taxon>
        <taxon>Pseudomonadota</taxon>
        <taxon>Gammaproteobacteria</taxon>
        <taxon>Thiotrichales</taxon>
        <taxon>Thiotrichaceae</taxon>
        <taxon>Thioploca</taxon>
    </lineage>
</organism>
<evidence type="ECO:0000313" key="2">
    <source>
        <dbReference type="Proteomes" id="UP000031623"/>
    </source>
</evidence>
<evidence type="ECO:0008006" key="3">
    <source>
        <dbReference type="Google" id="ProtNLM"/>
    </source>
</evidence>
<gene>
    <name evidence="1" type="ORF">THII_1775</name>
</gene>
<dbReference type="OrthoDB" id="9789432at2"/>
<keyword evidence="2" id="KW-1185">Reference proteome</keyword>
<dbReference type="InterPro" id="IPR014993">
    <property type="entry name" value="DUF1841"/>
</dbReference>
<dbReference type="EMBL" id="AP014633">
    <property type="protein sequence ID" value="BAP56072.1"/>
    <property type="molecule type" value="Genomic_DNA"/>
</dbReference>
<dbReference type="STRING" id="40754.THII_1775"/>
<dbReference type="Pfam" id="PF08897">
    <property type="entry name" value="DUF1841"/>
    <property type="match status" value="1"/>
</dbReference>
<dbReference type="HOGENOM" id="CLU_120353_0_0_6"/>
<evidence type="ECO:0000313" key="1">
    <source>
        <dbReference type="EMBL" id="BAP56072.1"/>
    </source>
</evidence>
<dbReference type="AlphaFoldDB" id="A0A090AKB4"/>
<dbReference type="Proteomes" id="UP000031623">
    <property type="component" value="Chromosome"/>
</dbReference>